<dbReference type="RefSeq" id="WP_344968199.1">
    <property type="nucleotide sequence ID" value="NZ_BAAAVI010000004.1"/>
</dbReference>
<keyword evidence="2" id="KW-1133">Transmembrane helix</keyword>
<feature type="region of interest" description="Disordered" evidence="1">
    <location>
        <begin position="311"/>
        <end position="349"/>
    </location>
</feature>
<comment type="caution">
    <text evidence="3">The sequence shown here is derived from an EMBL/GenBank/DDBJ whole genome shotgun (WGS) entry which is preliminary data.</text>
</comment>
<keyword evidence="4" id="KW-1185">Reference proteome</keyword>
<feature type="transmembrane region" description="Helical" evidence="2">
    <location>
        <begin position="47"/>
        <end position="66"/>
    </location>
</feature>
<accession>A0ABP6I7E7</accession>
<reference evidence="4" key="1">
    <citation type="journal article" date="2019" name="Int. J. Syst. Evol. Microbiol.">
        <title>The Global Catalogue of Microorganisms (GCM) 10K type strain sequencing project: providing services to taxonomists for standard genome sequencing and annotation.</title>
        <authorList>
            <consortium name="The Broad Institute Genomics Platform"/>
            <consortium name="The Broad Institute Genome Sequencing Center for Infectious Disease"/>
            <person name="Wu L."/>
            <person name="Ma J."/>
        </authorList>
    </citation>
    <scope>NUCLEOTIDE SEQUENCE [LARGE SCALE GENOMIC DNA]</scope>
    <source>
        <strain evidence="4">JCM 6242</strain>
    </source>
</reference>
<evidence type="ECO:0000256" key="2">
    <source>
        <dbReference type="SAM" id="Phobius"/>
    </source>
</evidence>
<keyword evidence="2" id="KW-0812">Transmembrane</keyword>
<proteinExistence type="predicted"/>
<feature type="region of interest" description="Disordered" evidence="1">
    <location>
        <begin position="87"/>
        <end position="128"/>
    </location>
</feature>
<protein>
    <submittedName>
        <fullName evidence="3">Uncharacterized protein</fullName>
    </submittedName>
</protein>
<feature type="region of interest" description="Disordered" evidence="1">
    <location>
        <begin position="20"/>
        <end position="44"/>
    </location>
</feature>
<evidence type="ECO:0000256" key="1">
    <source>
        <dbReference type="SAM" id="MobiDB-lite"/>
    </source>
</evidence>
<organism evidence="3 4">
    <name type="scientific">Streptosporangium fragile</name>
    <dbReference type="NCBI Taxonomy" id="46186"/>
    <lineage>
        <taxon>Bacteria</taxon>
        <taxon>Bacillati</taxon>
        <taxon>Actinomycetota</taxon>
        <taxon>Actinomycetes</taxon>
        <taxon>Streptosporangiales</taxon>
        <taxon>Streptosporangiaceae</taxon>
        <taxon>Streptosporangium</taxon>
    </lineage>
</organism>
<evidence type="ECO:0000313" key="3">
    <source>
        <dbReference type="EMBL" id="GAA2851932.1"/>
    </source>
</evidence>
<feature type="compositionally biased region" description="Basic and acidic residues" evidence="1">
    <location>
        <begin position="331"/>
        <end position="349"/>
    </location>
</feature>
<keyword evidence="2" id="KW-0472">Membrane</keyword>
<gene>
    <name evidence="3" type="ORF">GCM10010517_09590</name>
</gene>
<sequence length="349" mass="38401">MPDMDDIDARFQALTAQIDERERRRMSRAAARWQPRSPHGGRRRRRWVPAVAAVALMAGAGVLVAYRPDVADRIRAVVSERLADPGTAPVFEATAPADGEGNREEGEAETEPVKASPFDGSPAAQYADGVKGLVTPPARAMGGLSRKEVAAALRQAKDLLAVAHLDRKVLMGGRPMKLIGLLDPEQRTWSVKNLDRRGAREGGSRNRVTSLKPGSAELISTTFKVDGETRLSTFREDGVRGVRVKVNYLFVYAIQRPGRPETRTRLVAHSVGAVDAWRDRGRLRFWITRWNDGGVAPARCGTKDGFVHPFYPDSKISENDPKATGPAVDPYSRKENEERGECSRLKSDT</sequence>
<dbReference type="Proteomes" id="UP001500831">
    <property type="component" value="Unassembled WGS sequence"/>
</dbReference>
<evidence type="ECO:0000313" key="4">
    <source>
        <dbReference type="Proteomes" id="UP001500831"/>
    </source>
</evidence>
<name>A0ABP6I7E7_9ACTN</name>
<dbReference type="EMBL" id="BAAAVI010000004">
    <property type="protein sequence ID" value="GAA2851932.1"/>
    <property type="molecule type" value="Genomic_DNA"/>
</dbReference>